<evidence type="ECO:0000256" key="1">
    <source>
        <dbReference type="ARBA" id="ARBA00022679"/>
    </source>
</evidence>
<feature type="domain" description="4'-phosphopantetheinyl transferase" evidence="2">
    <location>
        <begin position="2"/>
        <end position="97"/>
    </location>
</feature>
<dbReference type="Pfam" id="PF01648">
    <property type="entry name" value="ACPS"/>
    <property type="match status" value="1"/>
</dbReference>
<reference evidence="3" key="1">
    <citation type="journal article" date="2014" name="Int. J. Syst. Evol. Microbiol.">
        <title>Complete genome sequence of Corynebacterium casei LMG S-19264T (=DSM 44701T), isolated from a smear-ripened cheese.</title>
        <authorList>
            <consortium name="US DOE Joint Genome Institute (JGI-PGF)"/>
            <person name="Walter F."/>
            <person name="Albersmeier A."/>
            <person name="Kalinowski J."/>
            <person name="Ruckert C."/>
        </authorList>
    </citation>
    <scope>NUCLEOTIDE SEQUENCE</scope>
    <source>
        <strain evidence="3">KCTC 12710</strain>
    </source>
</reference>
<keyword evidence="1" id="KW-0808">Transferase</keyword>
<keyword evidence="4" id="KW-1185">Reference proteome</keyword>
<reference evidence="3" key="2">
    <citation type="submission" date="2020-09" db="EMBL/GenBank/DDBJ databases">
        <authorList>
            <person name="Sun Q."/>
            <person name="Kim S."/>
        </authorList>
    </citation>
    <scope>NUCLEOTIDE SEQUENCE</scope>
    <source>
        <strain evidence="3">KCTC 12710</strain>
    </source>
</reference>
<dbReference type="RefSeq" id="WP_189359846.1">
    <property type="nucleotide sequence ID" value="NZ_BMWZ01000002.1"/>
</dbReference>
<dbReference type="AlphaFoldDB" id="A0A918V709"/>
<organism evidence="3 4">
    <name type="scientific">Algibacter mikhailovii</name>
    <dbReference type="NCBI Taxonomy" id="425498"/>
    <lineage>
        <taxon>Bacteria</taxon>
        <taxon>Pseudomonadati</taxon>
        <taxon>Bacteroidota</taxon>
        <taxon>Flavobacteriia</taxon>
        <taxon>Flavobacteriales</taxon>
        <taxon>Flavobacteriaceae</taxon>
        <taxon>Algibacter</taxon>
    </lineage>
</organism>
<evidence type="ECO:0000313" key="4">
    <source>
        <dbReference type="Proteomes" id="UP000636004"/>
    </source>
</evidence>
<accession>A0A918V709</accession>
<evidence type="ECO:0000259" key="2">
    <source>
        <dbReference type="Pfam" id="PF01648"/>
    </source>
</evidence>
<dbReference type="GO" id="GO:0000287">
    <property type="term" value="F:magnesium ion binding"/>
    <property type="evidence" value="ECO:0007669"/>
    <property type="project" value="InterPro"/>
</dbReference>
<dbReference type="SUPFAM" id="SSF56214">
    <property type="entry name" value="4'-phosphopantetheinyl transferase"/>
    <property type="match status" value="1"/>
</dbReference>
<sequence length="192" mass="22088">MVGNDIVDLKQAALESHWQRKGFINKVFTDQEIGYIKKAKHSSFMVWKLWSMKESAYKINVQQYNHRFFNPKKMACRLLDAGQGVVTINKDKYRTHSIVNDRFIYSIATLNNSCNIESEYFEFNNSSYRVQSRTGHSKLIQAISKKLHVKNDVIKIKKSILGVPKLYKNENALSIGCSLTNHGNYGAYVLST</sequence>
<gene>
    <name evidence="3" type="ORF">GCM10007028_11780</name>
</gene>
<dbReference type="GO" id="GO:0008897">
    <property type="term" value="F:holo-[acyl-carrier-protein] synthase activity"/>
    <property type="evidence" value="ECO:0007669"/>
    <property type="project" value="InterPro"/>
</dbReference>
<dbReference type="InterPro" id="IPR008278">
    <property type="entry name" value="4-PPantetheinyl_Trfase_dom"/>
</dbReference>
<dbReference type="Proteomes" id="UP000636004">
    <property type="component" value="Unassembled WGS sequence"/>
</dbReference>
<protein>
    <recommendedName>
        <fullName evidence="2">4'-phosphopantetheinyl transferase domain-containing protein</fullName>
    </recommendedName>
</protein>
<proteinExistence type="predicted"/>
<dbReference type="EMBL" id="BMWZ01000002">
    <property type="protein sequence ID" value="GGZ75881.1"/>
    <property type="molecule type" value="Genomic_DNA"/>
</dbReference>
<dbReference type="InterPro" id="IPR037143">
    <property type="entry name" value="4-PPantetheinyl_Trfase_dom_sf"/>
</dbReference>
<evidence type="ECO:0000313" key="3">
    <source>
        <dbReference type="EMBL" id="GGZ75881.1"/>
    </source>
</evidence>
<comment type="caution">
    <text evidence="3">The sequence shown here is derived from an EMBL/GenBank/DDBJ whole genome shotgun (WGS) entry which is preliminary data.</text>
</comment>
<name>A0A918V709_9FLAO</name>
<dbReference type="Gene3D" id="3.90.470.20">
    <property type="entry name" value="4'-phosphopantetheinyl transferase domain"/>
    <property type="match status" value="1"/>
</dbReference>